<dbReference type="PANTHER" id="PTHR34125">
    <property type="entry name" value="OS01G0762900 PROTEIN"/>
    <property type="match status" value="1"/>
</dbReference>
<evidence type="ECO:0000256" key="1">
    <source>
        <dbReference type="SAM" id="MobiDB-lite"/>
    </source>
</evidence>
<keyword evidence="2" id="KW-0812">Transmembrane</keyword>
<keyword evidence="2" id="KW-1133">Transmembrane helix</keyword>
<keyword evidence="2" id="KW-0472">Membrane</keyword>
<feature type="non-terminal residue" evidence="3">
    <location>
        <position position="1"/>
    </location>
</feature>
<protein>
    <submittedName>
        <fullName evidence="3">Uncharacterized protein</fullName>
    </submittedName>
</protein>
<evidence type="ECO:0000313" key="3">
    <source>
        <dbReference type="EMBL" id="KAE9456577.1"/>
    </source>
</evidence>
<evidence type="ECO:0000313" key="4">
    <source>
        <dbReference type="Proteomes" id="UP000428333"/>
    </source>
</evidence>
<feature type="compositionally biased region" description="Low complexity" evidence="1">
    <location>
        <begin position="113"/>
        <end position="129"/>
    </location>
</feature>
<dbReference type="AlphaFoldDB" id="A0A6A4LPU3"/>
<feature type="transmembrane region" description="Helical" evidence="2">
    <location>
        <begin position="12"/>
        <end position="31"/>
    </location>
</feature>
<dbReference type="EMBL" id="QEFC01001721">
    <property type="protein sequence ID" value="KAE9456577.1"/>
    <property type="molecule type" value="Genomic_DNA"/>
</dbReference>
<accession>A0A6A4LPU3</accession>
<keyword evidence="4" id="KW-1185">Reference proteome</keyword>
<evidence type="ECO:0000256" key="2">
    <source>
        <dbReference type="SAM" id="Phobius"/>
    </source>
</evidence>
<dbReference type="PANTHER" id="PTHR34125:SF2">
    <property type="entry name" value="TRANSMEMBRANE PROTEIN"/>
    <property type="match status" value="1"/>
</dbReference>
<feature type="region of interest" description="Disordered" evidence="1">
    <location>
        <begin position="111"/>
        <end position="136"/>
    </location>
</feature>
<organism evidence="3 4">
    <name type="scientific">Rhododendron williamsianum</name>
    <dbReference type="NCBI Taxonomy" id="262921"/>
    <lineage>
        <taxon>Eukaryota</taxon>
        <taxon>Viridiplantae</taxon>
        <taxon>Streptophyta</taxon>
        <taxon>Embryophyta</taxon>
        <taxon>Tracheophyta</taxon>
        <taxon>Spermatophyta</taxon>
        <taxon>Magnoliopsida</taxon>
        <taxon>eudicotyledons</taxon>
        <taxon>Gunneridae</taxon>
        <taxon>Pentapetalae</taxon>
        <taxon>asterids</taxon>
        <taxon>Ericales</taxon>
        <taxon>Ericaceae</taxon>
        <taxon>Ericoideae</taxon>
        <taxon>Rhodoreae</taxon>
        <taxon>Rhododendron</taxon>
    </lineage>
</organism>
<gene>
    <name evidence="3" type="ORF">C3L33_11523</name>
</gene>
<dbReference type="OrthoDB" id="649865at2759"/>
<comment type="caution">
    <text evidence="3">The sequence shown here is derived from an EMBL/GenBank/DDBJ whole genome shotgun (WGS) entry which is preliminary data.</text>
</comment>
<sequence length="136" mass="15014">MEIPKRLSKLKFHFLFGVALSLLIFSRVYLSPKFVDVVAFFGPLFLSTALFLLAVLVFGRTLPPSAEPPGEKAAEVILDLVTAQPLLEVQVQPTAEEEEEEERVLIRNKQTQEEAQAAEAEAQAAGAESVESEQKM</sequence>
<proteinExistence type="predicted"/>
<reference evidence="3 4" key="1">
    <citation type="journal article" date="2019" name="Genome Biol. Evol.">
        <title>The Rhododendron genome and chromosomal organization provide insight into shared whole-genome duplications across the heath family (Ericaceae).</title>
        <authorList>
            <person name="Soza V.L."/>
            <person name="Lindsley D."/>
            <person name="Waalkes A."/>
            <person name="Ramage E."/>
            <person name="Patwardhan R.P."/>
            <person name="Burton J.N."/>
            <person name="Adey A."/>
            <person name="Kumar A."/>
            <person name="Qiu R."/>
            <person name="Shendure J."/>
            <person name="Hall B."/>
        </authorList>
    </citation>
    <scope>NUCLEOTIDE SEQUENCE [LARGE SCALE GENOMIC DNA]</scope>
    <source>
        <strain evidence="3">RSF 1966-606</strain>
    </source>
</reference>
<dbReference type="Proteomes" id="UP000428333">
    <property type="component" value="Linkage Group LG07"/>
</dbReference>
<name>A0A6A4LPU3_9ERIC</name>
<feature type="transmembrane region" description="Helical" evidence="2">
    <location>
        <begin position="37"/>
        <end position="58"/>
    </location>
</feature>